<sequence length="97" mass="10926">RSTTTTKRKSSDDPNGGNSKRGKTKTTQEKSSLPDINRFTSPITAFRRKKKTPGSSNDPESFTIRCSTYERNLSTDKVEIACIILNKMNYAYLENNS</sequence>
<dbReference type="Proteomes" id="UP000663874">
    <property type="component" value="Unassembled WGS sequence"/>
</dbReference>
<comment type="caution">
    <text evidence="2">The sequence shown here is derived from an EMBL/GenBank/DDBJ whole genome shotgun (WGS) entry which is preliminary data.</text>
</comment>
<gene>
    <name evidence="2" type="ORF">FNK824_LOCUS40031</name>
</gene>
<dbReference type="EMBL" id="CAJOBE010029270">
    <property type="protein sequence ID" value="CAF4284614.1"/>
    <property type="molecule type" value="Genomic_DNA"/>
</dbReference>
<reference evidence="2" key="1">
    <citation type="submission" date="2021-02" db="EMBL/GenBank/DDBJ databases">
        <authorList>
            <person name="Nowell W R."/>
        </authorList>
    </citation>
    <scope>NUCLEOTIDE SEQUENCE</scope>
</reference>
<evidence type="ECO:0000313" key="2">
    <source>
        <dbReference type="EMBL" id="CAF4284614.1"/>
    </source>
</evidence>
<feature type="compositionally biased region" description="Polar residues" evidence="1">
    <location>
        <begin position="53"/>
        <end position="62"/>
    </location>
</feature>
<organism evidence="2 3">
    <name type="scientific">Rotaria sordida</name>
    <dbReference type="NCBI Taxonomy" id="392033"/>
    <lineage>
        <taxon>Eukaryota</taxon>
        <taxon>Metazoa</taxon>
        <taxon>Spiralia</taxon>
        <taxon>Gnathifera</taxon>
        <taxon>Rotifera</taxon>
        <taxon>Eurotatoria</taxon>
        <taxon>Bdelloidea</taxon>
        <taxon>Philodinida</taxon>
        <taxon>Philodinidae</taxon>
        <taxon>Rotaria</taxon>
    </lineage>
</organism>
<accession>A0A820GXN6</accession>
<protein>
    <submittedName>
        <fullName evidence="2">Uncharacterized protein</fullName>
    </submittedName>
</protein>
<feature type="non-terminal residue" evidence="2">
    <location>
        <position position="1"/>
    </location>
</feature>
<evidence type="ECO:0000313" key="3">
    <source>
        <dbReference type="Proteomes" id="UP000663874"/>
    </source>
</evidence>
<proteinExistence type="predicted"/>
<feature type="region of interest" description="Disordered" evidence="1">
    <location>
        <begin position="1"/>
        <end position="62"/>
    </location>
</feature>
<dbReference type="AlphaFoldDB" id="A0A820GXN6"/>
<name>A0A820GXN6_9BILA</name>
<evidence type="ECO:0000256" key="1">
    <source>
        <dbReference type="SAM" id="MobiDB-lite"/>
    </source>
</evidence>